<dbReference type="AlphaFoldDB" id="A0A0J8B3D6"/>
<dbReference type="Proteomes" id="UP000035740">
    <property type="component" value="Unassembled WGS sequence"/>
</dbReference>
<name>A0A0J8B3D6_BETVV</name>
<organism evidence="2 3">
    <name type="scientific">Beta vulgaris subsp. vulgaris</name>
    <name type="common">Beet</name>
    <dbReference type="NCBI Taxonomy" id="3555"/>
    <lineage>
        <taxon>Eukaryota</taxon>
        <taxon>Viridiplantae</taxon>
        <taxon>Streptophyta</taxon>
        <taxon>Embryophyta</taxon>
        <taxon>Tracheophyta</taxon>
        <taxon>Spermatophyta</taxon>
        <taxon>Magnoliopsida</taxon>
        <taxon>eudicotyledons</taxon>
        <taxon>Gunneridae</taxon>
        <taxon>Pentapetalae</taxon>
        <taxon>Caryophyllales</taxon>
        <taxon>Chenopodiaceae</taxon>
        <taxon>Betoideae</taxon>
        <taxon>Beta</taxon>
    </lineage>
</organism>
<dbReference type="GO" id="GO:0016791">
    <property type="term" value="F:phosphatase activity"/>
    <property type="evidence" value="ECO:0007669"/>
    <property type="project" value="InterPro"/>
</dbReference>
<dbReference type="InterPro" id="IPR004861">
    <property type="entry name" value="Siw14-like"/>
</dbReference>
<evidence type="ECO:0000313" key="2">
    <source>
        <dbReference type="EMBL" id="KMS94373.1"/>
    </source>
</evidence>
<keyword evidence="3" id="KW-1185">Reference proteome</keyword>
<dbReference type="GO" id="GO:0005737">
    <property type="term" value="C:cytoplasm"/>
    <property type="evidence" value="ECO:0007669"/>
    <property type="project" value="TreeGrafter"/>
</dbReference>
<dbReference type="PRINTS" id="PR01911">
    <property type="entry name" value="PFDSPHPHTASE"/>
</dbReference>
<feature type="non-terminal residue" evidence="2">
    <location>
        <position position="1"/>
    </location>
</feature>
<reference evidence="2 3" key="1">
    <citation type="journal article" date="2014" name="Nature">
        <title>The genome of the recently domesticated crop plant sugar beet (Beta vulgaris).</title>
        <authorList>
            <person name="Dohm J.C."/>
            <person name="Minoche A.E."/>
            <person name="Holtgrawe D."/>
            <person name="Capella-Gutierrez S."/>
            <person name="Zakrzewski F."/>
            <person name="Tafer H."/>
            <person name="Rupp O."/>
            <person name="Sorensen T.R."/>
            <person name="Stracke R."/>
            <person name="Reinhardt R."/>
            <person name="Goesmann A."/>
            <person name="Kraft T."/>
            <person name="Schulz B."/>
            <person name="Stadler P.F."/>
            <person name="Schmidt T."/>
            <person name="Gabaldon T."/>
            <person name="Lehrach H."/>
            <person name="Weisshaar B."/>
            <person name="Himmelbauer H."/>
        </authorList>
    </citation>
    <scope>NUCLEOTIDE SEQUENCE [LARGE SCALE GENOMIC DNA]</scope>
    <source>
        <tissue evidence="2">Taproot</tissue>
    </source>
</reference>
<dbReference type="InterPro" id="IPR020428">
    <property type="entry name" value="PFA-DSPs"/>
</dbReference>
<accession>A0A0J8B3D6</accession>
<dbReference type="OrthoDB" id="6375174at2759"/>
<dbReference type="InterPro" id="IPR029021">
    <property type="entry name" value="Prot-tyrosine_phosphatase-like"/>
</dbReference>
<dbReference type="SUPFAM" id="SSF52799">
    <property type="entry name" value="(Phosphotyrosine protein) phosphatases II"/>
    <property type="match status" value="1"/>
</dbReference>
<evidence type="ECO:0000256" key="1">
    <source>
        <dbReference type="ARBA" id="ARBA00022801"/>
    </source>
</evidence>
<proteinExistence type="predicted"/>
<dbReference type="Gramene" id="KMS94373">
    <property type="protein sequence ID" value="KMS94373"/>
    <property type="gene ID" value="BVRB_022060"/>
</dbReference>
<dbReference type="Pfam" id="PF03162">
    <property type="entry name" value="Y_phosphatase2"/>
    <property type="match status" value="1"/>
</dbReference>
<keyword evidence="1" id="KW-0378">Hydrolase</keyword>
<protein>
    <submittedName>
        <fullName evidence="2">Uncharacterized protein</fullName>
    </submittedName>
</protein>
<evidence type="ECO:0000313" key="3">
    <source>
        <dbReference type="Proteomes" id="UP000035740"/>
    </source>
</evidence>
<sequence length="112" mass="12724">VLIHSPLLADYADCNEGTTDYVIPPLRFALVEKGVYRSGYPNLGNQQFLERLQLRSVLYLCKEPIREWNRGFIERNNIELFQLGTDGNKEPFSVVPLETLKTALSIILGLIS</sequence>
<dbReference type="Gene3D" id="3.90.190.10">
    <property type="entry name" value="Protein tyrosine phosphatase superfamily"/>
    <property type="match status" value="1"/>
</dbReference>
<gene>
    <name evidence="2" type="ORF">BVRB_022060</name>
</gene>
<dbReference type="EMBL" id="KQ093889">
    <property type="protein sequence ID" value="KMS94373.1"/>
    <property type="molecule type" value="Genomic_DNA"/>
</dbReference>
<dbReference type="PANTHER" id="PTHR31126">
    <property type="entry name" value="TYROSINE-PROTEIN PHOSPHATASE"/>
    <property type="match status" value="1"/>
</dbReference>
<dbReference type="PANTHER" id="PTHR31126:SF48">
    <property type="entry name" value="INOSITOL PHOSPHATASE SIW14"/>
    <property type="match status" value="1"/>
</dbReference>